<evidence type="ECO:0000256" key="2">
    <source>
        <dbReference type="ARBA" id="ARBA00022670"/>
    </source>
</evidence>
<keyword evidence="6 8" id="KW-0482">Metalloprotease</keyword>
<dbReference type="InterPro" id="IPR027268">
    <property type="entry name" value="Peptidase_M4/M1_CTD_sf"/>
</dbReference>
<dbReference type="GO" id="GO:0008270">
    <property type="term" value="F:zinc ion binding"/>
    <property type="evidence" value="ECO:0007669"/>
    <property type="project" value="UniProtKB-UniRule"/>
</dbReference>
<feature type="binding site" evidence="7">
    <location>
        <position position="405"/>
    </location>
    <ligand>
        <name>Zn(2+)</name>
        <dbReference type="ChEBI" id="CHEBI:29105"/>
        <note>catalytic</note>
    </ligand>
</feature>
<dbReference type="GO" id="GO:0070006">
    <property type="term" value="F:metalloaminopeptidase activity"/>
    <property type="evidence" value="ECO:0007669"/>
    <property type="project" value="TreeGrafter"/>
</dbReference>
<keyword evidence="8" id="KW-0031">Aminopeptidase</keyword>
<protein>
    <recommendedName>
        <fullName evidence="8">Aminopeptidase</fullName>
        <ecNumber evidence="8">3.4.11.-</ecNumber>
    </recommendedName>
</protein>
<dbReference type="EC" id="3.4.11.-" evidence="8"/>
<dbReference type="Gene3D" id="2.60.40.1730">
    <property type="entry name" value="tricorn interacting facor f3 domain"/>
    <property type="match status" value="1"/>
</dbReference>
<dbReference type="InterPro" id="IPR042097">
    <property type="entry name" value="Aminopeptidase_N-like_N_sf"/>
</dbReference>
<evidence type="ECO:0000259" key="10">
    <source>
        <dbReference type="Pfam" id="PF11838"/>
    </source>
</evidence>
<dbReference type="CDD" id="cd09601">
    <property type="entry name" value="M1_APN-Q_like"/>
    <property type="match status" value="1"/>
</dbReference>
<organism evidence="12 13">
    <name type="scientific">Brachionus calyciflorus</name>
    <dbReference type="NCBI Taxonomy" id="104777"/>
    <lineage>
        <taxon>Eukaryota</taxon>
        <taxon>Metazoa</taxon>
        <taxon>Spiralia</taxon>
        <taxon>Gnathifera</taxon>
        <taxon>Rotifera</taxon>
        <taxon>Eurotatoria</taxon>
        <taxon>Monogononta</taxon>
        <taxon>Pseudotrocha</taxon>
        <taxon>Ploima</taxon>
        <taxon>Brachionidae</taxon>
        <taxon>Brachionus</taxon>
    </lineage>
</organism>
<dbReference type="InterPro" id="IPR034016">
    <property type="entry name" value="M1_APN-typ"/>
</dbReference>
<comment type="cofactor">
    <cofactor evidence="7 8">
        <name>Zn(2+)</name>
        <dbReference type="ChEBI" id="CHEBI:29105"/>
    </cofactor>
    <text evidence="7 8">Binds 1 zinc ion per subunit.</text>
</comment>
<dbReference type="Gene3D" id="2.60.40.1910">
    <property type="match status" value="1"/>
</dbReference>
<proteinExistence type="inferred from homology"/>
<dbReference type="EMBL" id="CAJNOC010003156">
    <property type="protein sequence ID" value="CAF0970213.1"/>
    <property type="molecule type" value="Genomic_DNA"/>
</dbReference>
<dbReference type="OrthoDB" id="10022107at2759"/>
<dbReference type="GO" id="GO:0042277">
    <property type="term" value="F:peptide binding"/>
    <property type="evidence" value="ECO:0007669"/>
    <property type="project" value="TreeGrafter"/>
</dbReference>
<evidence type="ECO:0000259" key="11">
    <source>
        <dbReference type="Pfam" id="PF17900"/>
    </source>
</evidence>
<dbReference type="Pfam" id="PF01433">
    <property type="entry name" value="Peptidase_M1"/>
    <property type="match status" value="1"/>
</dbReference>
<keyword evidence="8" id="KW-0472">Membrane</keyword>
<dbReference type="GO" id="GO:0005615">
    <property type="term" value="C:extracellular space"/>
    <property type="evidence" value="ECO:0007669"/>
    <property type="project" value="TreeGrafter"/>
</dbReference>
<keyword evidence="8" id="KW-1133">Transmembrane helix</keyword>
<gene>
    <name evidence="12" type="ORF">OXX778_LOCUS14880</name>
</gene>
<sequence length="966" mass="113050">MTKTTSVSYLVLLAYFSFVIISSVLVGVLPPLVNRPLCKSNESKISISKRSIESKKIDICPELTDFEIGIILPWDSYRLPKNVIPLNYEIELKIPSLNSKVYNGKSEITVQISESLDTFVIHKKLMNVNITELRDSKGELLEISCAGDYDKYDYYIFKTRDYISPDSSPLTLKYTFEAHLDKYESGLFNFNFGIDKTKSMIVSKFEPIDARKAFPCFDEPNLKATYSISLYHPNNTIALSNGIENSEIDSTGMIKTVFEITPKLPSYLISLSIFDEDDIVPRYSRSSTGRSIRLWSRKELADAGYADDPLVMAVDILNRLESLFEDIIDALPRQIDILASPLYPVDSIAHYGLAIFKENKILFKLNSISESERQQIALLIAKQFSEFWFGGYVTFEWWNELWQQEALADYFKYRLVDEVYPEWKIYDQFITEELIRVLVDDAFPSSHPVIKNINTPFEIEEYFDSVERSKTAAIFRMMEEETSKETFLNAIKSYLEANSWGTGNSLLFFSQLGRIGPWRATDFTDRWFKQSNYPLLKLNKVVSPNGTVWLNIEQSRFINTNSSVFAGDTIYPSPYNWTWYVPLNCVFGNGSDLFNQKFYISSQKQIEMIGDGTKDYEYFHCDIKFSGYYSLNYEHANWMALTDLLHNGNYEQVLSPNDRSNLIHNLFMNAFTKRLTYFDLSETLIFLLRERDYLPWKTLNFHLNEMLSLLEYKKPFYQVATYFDYFLRNIENEVNLWETSGNHVEELFKQTVLEIACQLQDFDCLDKTTYLWDTYKPYKVDPLFNNTMPAFMKRLVYNYHLQNAYTVDDWELVYTEYRTIEDLSEKEKFLESLSYTRLSWFLEIYLQRLEDDLINFFDKIKFLSRNNLGREYAWNFIRANYDSIVEEYGVDDPRLGQMLIDVSSTFETESLNYELLEFIVSLENGASINARYRALEKVSTNLDWLNKRSKEIIEAFGGPKKYILPK</sequence>
<evidence type="ECO:0000256" key="4">
    <source>
        <dbReference type="ARBA" id="ARBA00022801"/>
    </source>
</evidence>
<dbReference type="Gene3D" id="1.10.390.10">
    <property type="entry name" value="Neutral Protease Domain 2"/>
    <property type="match status" value="1"/>
</dbReference>
<dbReference type="AlphaFoldDB" id="A0A814EN21"/>
<evidence type="ECO:0000259" key="9">
    <source>
        <dbReference type="Pfam" id="PF01433"/>
    </source>
</evidence>
<keyword evidence="4 8" id="KW-0378">Hydrolase</keyword>
<feature type="domain" description="Peptidase M1 membrane alanine aminopeptidase" evidence="9">
    <location>
        <begin position="334"/>
        <end position="515"/>
    </location>
</feature>
<keyword evidence="5 7" id="KW-0862">Zinc</keyword>
<accession>A0A814EN21</accession>
<dbReference type="Proteomes" id="UP000663879">
    <property type="component" value="Unassembled WGS sequence"/>
</dbReference>
<keyword evidence="8" id="KW-0812">Transmembrane</keyword>
<dbReference type="PANTHER" id="PTHR11533:SF299">
    <property type="entry name" value="AMINOPEPTIDASE"/>
    <property type="match status" value="1"/>
</dbReference>
<feature type="domain" description="Aminopeptidase N-like N-terminal" evidence="11">
    <location>
        <begin position="85"/>
        <end position="268"/>
    </location>
</feature>
<dbReference type="GO" id="GO:0016020">
    <property type="term" value="C:membrane"/>
    <property type="evidence" value="ECO:0007669"/>
    <property type="project" value="TreeGrafter"/>
</dbReference>
<comment type="similarity">
    <text evidence="1 8">Belongs to the peptidase M1 family.</text>
</comment>
<dbReference type="GO" id="GO:0005737">
    <property type="term" value="C:cytoplasm"/>
    <property type="evidence" value="ECO:0007669"/>
    <property type="project" value="TreeGrafter"/>
</dbReference>
<evidence type="ECO:0000256" key="1">
    <source>
        <dbReference type="ARBA" id="ARBA00010136"/>
    </source>
</evidence>
<keyword evidence="3 7" id="KW-0479">Metal-binding</keyword>
<evidence type="ECO:0000256" key="6">
    <source>
        <dbReference type="ARBA" id="ARBA00023049"/>
    </source>
</evidence>
<name>A0A814EN21_9BILA</name>
<dbReference type="InterPro" id="IPR024571">
    <property type="entry name" value="ERAP1-like_C_dom"/>
</dbReference>
<evidence type="ECO:0000256" key="7">
    <source>
        <dbReference type="PIRSR" id="PIRSR634016-3"/>
    </source>
</evidence>
<dbReference type="InterPro" id="IPR014782">
    <property type="entry name" value="Peptidase_M1_dom"/>
</dbReference>
<dbReference type="SUPFAM" id="SSF55486">
    <property type="entry name" value="Metalloproteases ('zincins'), catalytic domain"/>
    <property type="match status" value="1"/>
</dbReference>
<evidence type="ECO:0000256" key="3">
    <source>
        <dbReference type="ARBA" id="ARBA00022723"/>
    </source>
</evidence>
<evidence type="ECO:0000313" key="12">
    <source>
        <dbReference type="EMBL" id="CAF0970213.1"/>
    </source>
</evidence>
<dbReference type="SUPFAM" id="SSF63737">
    <property type="entry name" value="Leukotriene A4 hydrolase N-terminal domain"/>
    <property type="match status" value="1"/>
</dbReference>
<feature type="transmembrane region" description="Helical" evidence="8">
    <location>
        <begin position="7"/>
        <end position="33"/>
    </location>
</feature>
<dbReference type="GO" id="GO:0043171">
    <property type="term" value="P:peptide catabolic process"/>
    <property type="evidence" value="ECO:0007669"/>
    <property type="project" value="TreeGrafter"/>
</dbReference>
<evidence type="ECO:0000313" key="13">
    <source>
        <dbReference type="Proteomes" id="UP000663879"/>
    </source>
</evidence>
<dbReference type="InterPro" id="IPR045357">
    <property type="entry name" value="Aminopeptidase_N-like_N"/>
</dbReference>
<keyword evidence="2 8" id="KW-0645">Protease</keyword>
<evidence type="ECO:0000256" key="8">
    <source>
        <dbReference type="RuleBase" id="RU364040"/>
    </source>
</evidence>
<dbReference type="InterPro" id="IPR050344">
    <property type="entry name" value="Peptidase_M1_aminopeptidases"/>
</dbReference>
<comment type="caution">
    <text evidence="12">The sequence shown here is derived from an EMBL/GenBank/DDBJ whole genome shotgun (WGS) entry which is preliminary data.</text>
</comment>
<dbReference type="Gene3D" id="1.25.50.20">
    <property type="match status" value="1"/>
</dbReference>
<dbReference type="PRINTS" id="PR00756">
    <property type="entry name" value="ALADIPTASE"/>
</dbReference>
<dbReference type="GO" id="GO:0006508">
    <property type="term" value="P:proteolysis"/>
    <property type="evidence" value="ECO:0007669"/>
    <property type="project" value="UniProtKB-KW"/>
</dbReference>
<dbReference type="Pfam" id="PF17900">
    <property type="entry name" value="Peptidase_M1_N"/>
    <property type="match status" value="1"/>
</dbReference>
<dbReference type="Pfam" id="PF11838">
    <property type="entry name" value="ERAP1_C"/>
    <property type="match status" value="1"/>
</dbReference>
<reference evidence="12" key="1">
    <citation type="submission" date="2021-02" db="EMBL/GenBank/DDBJ databases">
        <authorList>
            <person name="Nowell W R."/>
        </authorList>
    </citation>
    <scope>NUCLEOTIDE SEQUENCE</scope>
    <source>
        <strain evidence="12">Ploen Becks lab</strain>
    </source>
</reference>
<dbReference type="InterPro" id="IPR001930">
    <property type="entry name" value="Peptidase_M1"/>
</dbReference>
<feature type="domain" description="ERAP1-like C-terminal" evidence="10">
    <location>
        <begin position="626"/>
        <end position="937"/>
    </location>
</feature>
<evidence type="ECO:0000256" key="5">
    <source>
        <dbReference type="ARBA" id="ARBA00022833"/>
    </source>
</evidence>
<keyword evidence="13" id="KW-1185">Reference proteome</keyword>
<dbReference type="PANTHER" id="PTHR11533">
    <property type="entry name" value="PROTEASE M1 ZINC METALLOPROTEASE"/>
    <property type="match status" value="1"/>
</dbReference>